<dbReference type="InterPro" id="IPR013167">
    <property type="entry name" value="COG4_M"/>
</dbReference>
<dbReference type="InterPro" id="IPR048684">
    <property type="entry name" value="COG4_C"/>
</dbReference>
<proteinExistence type="predicted"/>
<evidence type="ECO:0000256" key="2">
    <source>
        <dbReference type="SAM" id="MobiDB-lite"/>
    </source>
</evidence>
<comment type="caution">
    <text evidence="5">The sequence shown here is derived from an EMBL/GenBank/DDBJ whole genome shotgun (WGS) entry which is preliminary data.</text>
</comment>
<dbReference type="EMBL" id="JALLPB020000107">
    <property type="protein sequence ID" value="KAL3817362.1"/>
    <property type="molecule type" value="Genomic_DNA"/>
</dbReference>
<reference evidence="5 6" key="1">
    <citation type="submission" date="2024-10" db="EMBL/GenBank/DDBJ databases">
        <title>Updated reference genomes for cyclostephanoid diatoms.</title>
        <authorList>
            <person name="Roberts W.R."/>
            <person name="Alverson A.J."/>
        </authorList>
    </citation>
    <scope>NUCLEOTIDE SEQUENCE [LARGE SCALE GENOMIC DNA]</scope>
    <source>
        <strain evidence="5 6">AJA228-03</strain>
    </source>
</reference>
<dbReference type="Proteomes" id="UP001530377">
    <property type="component" value="Unassembled WGS sequence"/>
</dbReference>
<keyword evidence="6" id="KW-1185">Reference proteome</keyword>
<feature type="region of interest" description="Disordered" evidence="2">
    <location>
        <begin position="431"/>
        <end position="452"/>
    </location>
</feature>
<gene>
    <name evidence="5" type="ORF">ACHAXA_004488</name>
</gene>
<evidence type="ECO:0000259" key="4">
    <source>
        <dbReference type="Pfam" id="PF20662"/>
    </source>
</evidence>
<dbReference type="Gene3D" id="1.20.58.1970">
    <property type="match status" value="1"/>
</dbReference>
<feature type="region of interest" description="Disordered" evidence="2">
    <location>
        <begin position="59"/>
        <end position="129"/>
    </location>
</feature>
<dbReference type="InterPro" id="IPR048682">
    <property type="entry name" value="COG4"/>
</dbReference>
<name>A0ABD3RYS8_9STRA</name>
<accession>A0ABD3RYS8</accession>
<dbReference type="PANTHER" id="PTHR24016:SF0">
    <property type="entry name" value="CONSERVED OLIGOMERIC GOLGI COMPLEX SUBUNIT 4"/>
    <property type="match status" value="1"/>
</dbReference>
<feature type="compositionally biased region" description="Gly residues" evidence="2">
    <location>
        <begin position="433"/>
        <end position="447"/>
    </location>
</feature>
<feature type="compositionally biased region" description="Basic and acidic residues" evidence="2">
    <location>
        <begin position="540"/>
        <end position="557"/>
    </location>
</feature>
<dbReference type="Pfam" id="PF20662">
    <property type="entry name" value="COG4_C"/>
    <property type="match status" value="1"/>
</dbReference>
<feature type="domain" description="Conserved oligomeric Golgi complex subunit 4 C-terminal" evidence="4">
    <location>
        <begin position="783"/>
        <end position="1036"/>
    </location>
</feature>
<evidence type="ECO:0000259" key="3">
    <source>
        <dbReference type="Pfam" id="PF08318"/>
    </source>
</evidence>
<organism evidence="5 6">
    <name type="scientific">Cyclostephanos tholiformis</name>
    <dbReference type="NCBI Taxonomy" id="382380"/>
    <lineage>
        <taxon>Eukaryota</taxon>
        <taxon>Sar</taxon>
        <taxon>Stramenopiles</taxon>
        <taxon>Ochrophyta</taxon>
        <taxon>Bacillariophyta</taxon>
        <taxon>Coscinodiscophyceae</taxon>
        <taxon>Thalassiosirophycidae</taxon>
        <taxon>Stephanodiscales</taxon>
        <taxon>Stephanodiscaceae</taxon>
        <taxon>Cyclostephanos</taxon>
    </lineage>
</organism>
<dbReference type="PANTHER" id="PTHR24016">
    <property type="entry name" value="CONSERVED OLIGOMERIC GOLGI COMPLEX SUBUNIT 4"/>
    <property type="match status" value="1"/>
</dbReference>
<feature type="region of interest" description="Disordered" evidence="2">
    <location>
        <begin position="331"/>
        <end position="353"/>
    </location>
</feature>
<feature type="compositionally biased region" description="Basic and acidic residues" evidence="2">
    <location>
        <begin position="90"/>
        <end position="112"/>
    </location>
</feature>
<dbReference type="AlphaFoldDB" id="A0ABD3RYS8"/>
<sequence length="1059" mass="113321">MPPNAHSSSSVDDVSPPVDLVDSLTRLSPHDALLSIARMSELEASRLAMELTSSLQSSSSAVSVSGGGGGPHTAGARGRTTTSNITLPRSLRDAPRPIHQARKTDGECKGEGEDVAEEGETSSTSNRASSLLHRLDPSHPLTHATLAAESILSSLSKIASGGSAASSEMRQLERERQRLDDMAHDVEDALSIREGTTRGGDALMGRRYADAARAVADVNAILVGGTTRGPATDAARDLAGRDVLIAHERTSEVLRNAIGERFEDAVRHGDVAGLSELTPLLGMLDMAELGVRLYLQYSQSVLCQQMDVVVDDTSSTPVTAIDVANMPREEGMSRAAMRRRAEEERKKRQNDVSVPSRLARIYNAAVTHLRHHLPMVAHALGDADGDAALVQLVHVEAEKRVVDVLREHMAQRELGRTVRRAEAVATKIENRYTGGGSGGGGGGGGGQDGDDGLFGMDDTNIANVIMGLGAGGDVLDVASRRNAAQREDCGFTIEIGNLPDVDAALEEWALVMQHTESYERFMRHAVDEVIKARGMRKAQKREEKRRLKEMAEAKSGDGDSSSMLESTPRGKKSASEVEDESDVADKLEILPPHTALNEVAAEIGGYYSSLERCLLLAGMQRAFIHANFPDESTFTSVTIGNANAGNTYSAMAPSGSRALQSTLVDECVFAVRRATLRAFATGHTGVASAAANVCVDVLGRILLDVLTRRAELGSRMVKPGEGLLDGQYGLGQAALSFAKSTAGKGFRGVQGAAARASGARVGDINEEATRQRTSIGVARAVASFNDLEVVAEYTKRLEANFLKEIDAGYPRVHATEQLRMCVKGLGGVVESFSRASNRSIEELITILLPRARQIVNESVGQDGSNSSSASNFLGTPVLAVGNTTTAKVVFGYNMDDAAFELSQISEGYIGRMCSSLDELIEPLRVHLVPKLADVLLIGILGAVAKRLETAIRKSSFTPLGSMSLDSDIRYLMNFTKDRIDSPELKSNVTLCKACPPLARLNQITVLLNVDDLEDALDLIGVSKKKGNWELKLDDVKSLLSLRVDFDGSKVNDLLQLDDE</sequence>
<feature type="coiled-coil region" evidence="1">
    <location>
        <begin position="162"/>
        <end position="189"/>
    </location>
</feature>
<keyword evidence="1" id="KW-0175">Coiled coil</keyword>
<dbReference type="Pfam" id="PF08318">
    <property type="entry name" value="COG4_m"/>
    <property type="match status" value="1"/>
</dbReference>
<feature type="region of interest" description="Disordered" evidence="2">
    <location>
        <begin position="534"/>
        <end position="583"/>
    </location>
</feature>
<feature type="compositionally biased region" description="Basic and acidic residues" evidence="2">
    <location>
        <begin position="339"/>
        <end position="350"/>
    </location>
</feature>
<feature type="domain" description="COG4 transport protein middle alpha-helical bundle" evidence="3">
    <location>
        <begin position="336"/>
        <end position="709"/>
    </location>
</feature>
<evidence type="ECO:0000313" key="5">
    <source>
        <dbReference type="EMBL" id="KAL3817362.1"/>
    </source>
</evidence>
<evidence type="ECO:0000256" key="1">
    <source>
        <dbReference type="SAM" id="Coils"/>
    </source>
</evidence>
<protein>
    <submittedName>
        <fullName evidence="5">Uncharacterized protein</fullName>
    </submittedName>
</protein>
<evidence type="ECO:0000313" key="6">
    <source>
        <dbReference type="Proteomes" id="UP001530377"/>
    </source>
</evidence>
<feature type="compositionally biased region" description="Low complexity" evidence="2">
    <location>
        <begin position="73"/>
        <end position="83"/>
    </location>
</feature>